<evidence type="ECO:0000313" key="1">
    <source>
        <dbReference type="EMBL" id="AYV79679.1"/>
    </source>
</evidence>
<gene>
    <name evidence="1" type="ORF">Faunusvirus36_6</name>
</gene>
<accession>A0A3G5A2G8</accession>
<sequence>MTDTSKSPGIVININNETASIQVEDKVADINHNYIILKRDVKYTADKDVKYQQTATPLTVKSLADLDKQLDNIAMNDLKGNFHYYIALDKTLTNLNEKKWHIMYDRTIGDFFWTLLYKLTGTENIDEWFSEVKPEIFEQVREYFLSFGWDFMIEFAKEDKQIDMLFYSLLPSELNDAKDYLKFED</sequence>
<name>A0A3G5A2G8_9VIRU</name>
<proteinExistence type="predicted"/>
<protein>
    <submittedName>
        <fullName evidence="1">Uncharacterized protein</fullName>
    </submittedName>
</protein>
<dbReference type="EMBL" id="MK072167">
    <property type="protein sequence ID" value="AYV79679.1"/>
    <property type="molecule type" value="Genomic_DNA"/>
</dbReference>
<organism evidence="1">
    <name type="scientific">Faunusvirus sp</name>
    <dbReference type="NCBI Taxonomy" id="2487766"/>
    <lineage>
        <taxon>Viruses</taxon>
        <taxon>Varidnaviria</taxon>
        <taxon>Bamfordvirae</taxon>
        <taxon>Nucleocytoviricota</taxon>
        <taxon>Megaviricetes</taxon>
        <taxon>Imitervirales</taxon>
        <taxon>Mimiviridae</taxon>
    </lineage>
</organism>
<reference evidence="1" key="1">
    <citation type="submission" date="2018-10" db="EMBL/GenBank/DDBJ databases">
        <title>Hidden diversity of soil giant viruses.</title>
        <authorList>
            <person name="Schulz F."/>
            <person name="Alteio L."/>
            <person name="Goudeau D."/>
            <person name="Ryan E.M."/>
            <person name="Malmstrom R.R."/>
            <person name="Blanchard J."/>
            <person name="Woyke T."/>
        </authorList>
    </citation>
    <scope>NUCLEOTIDE SEQUENCE</scope>
    <source>
        <strain evidence="1">FNV1</strain>
    </source>
</reference>